<dbReference type="RefSeq" id="XP_019099641.1">
    <property type="nucleotide sequence ID" value="XM_019244096.1"/>
</dbReference>
<dbReference type="GeneID" id="104780261"/>
<dbReference type="SMART" id="SM00439">
    <property type="entry name" value="BAH"/>
    <property type="match status" value="1"/>
</dbReference>
<dbReference type="SUPFAM" id="SSF82061">
    <property type="entry name" value="BAH domain"/>
    <property type="match status" value="1"/>
</dbReference>
<evidence type="ECO:0000313" key="3">
    <source>
        <dbReference type="Proteomes" id="UP000694864"/>
    </source>
</evidence>
<organism evidence="3 4">
    <name type="scientific">Camelina sativa</name>
    <name type="common">False flax</name>
    <name type="synonym">Myagrum sativum</name>
    <dbReference type="NCBI Taxonomy" id="90675"/>
    <lineage>
        <taxon>Eukaryota</taxon>
        <taxon>Viridiplantae</taxon>
        <taxon>Streptophyta</taxon>
        <taxon>Embryophyta</taxon>
        <taxon>Tracheophyta</taxon>
        <taxon>Spermatophyta</taxon>
        <taxon>Magnoliopsida</taxon>
        <taxon>eudicotyledons</taxon>
        <taxon>Gunneridae</taxon>
        <taxon>Pentapetalae</taxon>
        <taxon>rosids</taxon>
        <taxon>malvids</taxon>
        <taxon>Brassicales</taxon>
        <taxon>Brassicaceae</taxon>
        <taxon>Camelineae</taxon>
        <taxon>Camelina</taxon>
    </lineage>
</organism>
<evidence type="ECO:0000313" key="4">
    <source>
        <dbReference type="RefSeq" id="XP_019099641.1"/>
    </source>
</evidence>
<dbReference type="PANTHER" id="PTHR46871">
    <property type="entry name" value="BROMO-ADJACENT HOMOLOGY (BAH) DOMAIN-CONTAINING PROTEIN"/>
    <property type="match status" value="1"/>
</dbReference>
<evidence type="ECO:0000259" key="2">
    <source>
        <dbReference type="PROSITE" id="PS51038"/>
    </source>
</evidence>
<dbReference type="InterPro" id="IPR001025">
    <property type="entry name" value="BAH_dom"/>
</dbReference>
<feature type="region of interest" description="Disordered" evidence="1">
    <location>
        <begin position="1"/>
        <end position="23"/>
    </location>
</feature>
<dbReference type="Gene3D" id="1.10.472.30">
    <property type="entry name" value="Transcription elongation factor S-II, central domain"/>
    <property type="match status" value="1"/>
</dbReference>
<feature type="domain" description="BAH" evidence="2">
    <location>
        <begin position="156"/>
        <end position="276"/>
    </location>
</feature>
<reference evidence="4" key="2">
    <citation type="submission" date="2025-08" db="UniProtKB">
        <authorList>
            <consortium name="RefSeq"/>
        </authorList>
    </citation>
    <scope>IDENTIFICATION</scope>
    <source>
        <tissue evidence="4">Leaf</tissue>
    </source>
</reference>
<name>A0ABM1RKV3_CAMSA</name>
<dbReference type="SUPFAM" id="SSF46942">
    <property type="entry name" value="Elongation factor TFIIS domain 2"/>
    <property type="match status" value="1"/>
</dbReference>
<dbReference type="Gene3D" id="2.30.30.490">
    <property type="match status" value="1"/>
</dbReference>
<sequence length="463" mass="53591">MPRLHPKLHQQQEPRNPSSDGLSELQTINILHDSVRELTTKDEEISGEIKQLHGKVRSSSPKKARQGREFKHLVIFQQMKPTLSPSQVKGFDFFSSKETEMDQKTREKSEDKQVKKKAKLEWRQRDCAKPIGEVIKRTGGREKITCHYETFEFHGKRYGLEDTVLLAPEISNQNNYVAIIKDIYVKEKDGLVKLEVQWFYRREDIKIKQVGKWESEESGEIFFSFHRDEVFAESVKHKCLVYFVPDDKQISNYSEHPDFIVKKVYDSINNKLRKFSDKGFNVRQKAEINILVANTISRIGHLLDNNKSQTTEISRRKRSVRKRCVSSKTEIESSGNNAEVNPVSEKLESLPSSDFDRDKKMTELLEALLQHICCASNEKQAGDVEFMSPDNVIVVVFALEEALYDSFGEDTPMYKYKLELLVEKLKNSPVLARRLLRGGLKPEQVIKMKGYELSLADFEPNLE</sequence>
<feature type="region of interest" description="Disordered" evidence="1">
    <location>
        <begin position="310"/>
        <end position="352"/>
    </location>
</feature>
<dbReference type="PROSITE" id="PS51038">
    <property type="entry name" value="BAH"/>
    <property type="match status" value="1"/>
</dbReference>
<dbReference type="InterPro" id="IPR043151">
    <property type="entry name" value="BAH_sf"/>
</dbReference>
<feature type="compositionally biased region" description="Basic residues" evidence="1">
    <location>
        <begin position="315"/>
        <end position="325"/>
    </location>
</feature>
<feature type="compositionally biased region" description="Polar residues" evidence="1">
    <location>
        <begin position="9"/>
        <end position="23"/>
    </location>
</feature>
<reference evidence="3" key="1">
    <citation type="journal article" date="2014" name="Nat. Commun.">
        <title>The emerging biofuel crop Camelina sativa retains a highly undifferentiated hexaploid genome structure.</title>
        <authorList>
            <person name="Kagale S."/>
            <person name="Koh C."/>
            <person name="Nixon J."/>
            <person name="Bollina V."/>
            <person name="Clarke W.E."/>
            <person name="Tuteja R."/>
            <person name="Spillane C."/>
            <person name="Robinson S.J."/>
            <person name="Links M.G."/>
            <person name="Clarke C."/>
            <person name="Higgins E.E."/>
            <person name="Huebert T."/>
            <person name="Sharpe A.G."/>
            <person name="Parkin I.A."/>
        </authorList>
    </citation>
    <scope>NUCLEOTIDE SEQUENCE [LARGE SCALE GENOMIC DNA]</scope>
    <source>
        <strain evidence="3">cv. DH55</strain>
    </source>
</reference>
<dbReference type="Pfam" id="PF07500">
    <property type="entry name" value="TFIIS_M"/>
    <property type="match status" value="1"/>
</dbReference>
<proteinExistence type="predicted"/>
<dbReference type="PANTHER" id="PTHR46871:SF1">
    <property type="entry name" value="BROMO-ADJACENT HOMOLOGY (BAH) DOMAIN-CONTAINING PROTEIN"/>
    <property type="match status" value="1"/>
</dbReference>
<keyword evidence="3" id="KW-1185">Reference proteome</keyword>
<accession>A0ABM1RKV3</accession>
<evidence type="ECO:0000256" key="1">
    <source>
        <dbReference type="SAM" id="MobiDB-lite"/>
    </source>
</evidence>
<dbReference type="InterPro" id="IPR003618">
    <property type="entry name" value="TFIIS_cen_dom"/>
</dbReference>
<protein>
    <submittedName>
        <fullName evidence="4">Uncharacterized protein LOC104780261</fullName>
    </submittedName>
</protein>
<gene>
    <name evidence="4" type="primary">LOC104780261</name>
</gene>
<dbReference type="InterPro" id="IPR036575">
    <property type="entry name" value="TFIIS_cen_dom_sf"/>
</dbReference>
<dbReference type="Proteomes" id="UP000694864">
    <property type="component" value="Chromosome 4"/>
</dbReference>
<dbReference type="Pfam" id="PF01426">
    <property type="entry name" value="BAH"/>
    <property type="match status" value="1"/>
</dbReference>